<keyword evidence="8" id="KW-1185">Reference proteome</keyword>
<dbReference type="RefSeq" id="WP_136554927.1">
    <property type="nucleotide sequence ID" value="NZ_STGJ01000016.1"/>
</dbReference>
<dbReference type="PANTHER" id="PTHR30329">
    <property type="entry name" value="STATOR ELEMENT OF FLAGELLAR MOTOR COMPLEX"/>
    <property type="match status" value="1"/>
</dbReference>
<dbReference type="PROSITE" id="PS51123">
    <property type="entry name" value="OMPA_2"/>
    <property type="match status" value="1"/>
</dbReference>
<dbReference type="InterPro" id="IPR006664">
    <property type="entry name" value="OMP_bac"/>
</dbReference>
<dbReference type="InterPro" id="IPR050330">
    <property type="entry name" value="Bact_OuterMem_StrucFunc"/>
</dbReference>
<comment type="caution">
    <text evidence="7">The sequence shown here is derived from an EMBL/GenBank/DDBJ whole genome shotgun (WGS) entry which is preliminary data.</text>
</comment>
<protein>
    <submittedName>
        <fullName evidence="7">OmpA family protein</fullName>
    </submittedName>
</protein>
<sequence>MIKQLKVSALLAALMVSSSAFAAYPGYLNDPASESIVRNNYNECWRTSSFDKAKDGVVQCGDREAVKAAAPAPVLVLVQEKISLSADVFFNFAKATLKPEAKEELGPLVEKLKANGDKLRSVELVGYTDFYGSDKYNLKLSQERADAVKTFLVDNGVAAEKVTAVGKGKADDGLTQECKAKKLKTQKEMKECVAGDRRVDITINAVKEQMVEQK</sequence>
<evidence type="ECO:0000259" key="6">
    <source>
        <dbReference type="PROSITE" id="PS51123"/>
    </source>
</evidence>
<evidence type="ECO:0000256" key="1">
    <source>
        <dbReference type="ARBA" id="ARBA00004442"/>
    </source>
</evidence>
<name>A0A4T0UM55_9NEIS</name>
<feature type="chain" id="PRO_5020204698" evidence="5">
    <location>
        <begin position="23"/>
        <end position="214"/>
    </location>
</feature>
<accession>A0A4T0UM55</accession>
<reference evidence="7 8" key="1">
    <citation type="submission" date="2019-04" db="EMBL/GenBank/DDBJ databases">
        <title>Crenobacter sp. nov.</title>
        <authorList>
            <person name="Shi S."/>
        </authorList>
    </citation>
    <scope>NUCLEOTIDE SEQUENCE [LARGE SCALE GENOMIC DNA]</scope>
    <source>
        <strain evidence="7 8">GY 70310</strain>
    </source>
</reference>
<dbReference type="EMBL" id="STGJ01000016">
    <property type="protein sequence ID" value="TIC79718.1"/>
    <property type="molecule type" value="Genomic_DNA"/>
</dbReference>
<dbReference type="SUPFAM" id="SSF103088">
    <property type="entry name" value="OmpA-like"/>
    <property type="match status" value="1"/>
</dbReference>
<feature type="signal peptide" evidence="5">
    <location>
        <begin position="1"/>
        <end position="22"/>
    </location>
</feature>
<dbReference type="PANTHER" id="PTHR30329:SF21">
    <property type="entry name" value="LIPOPROTEIN YIAD-RELATED"/>
    <property type="match status" value="1"/>
</dbReference>
<evidence type="ECO:0000256" key="5">
    <source>
        <dbReference type="SAM" id="SignalP"/>
    </source>
</evidence>
<keyword evidence="5" id="KW-0732">Signal</keyword>
<evidence type="ECO:0000256" key="4">
    <source>
        <dbReference type="PROSITE-ProRule" id="PRU00473"/>
    </source>
</evidence>
<dbReference type="PROSITE" id="PS01068">
    <property type="entry name" value="OMPA_1"/>
    <property type="match status" value="1"/>
</dbReference>
<dbReference type="PRINTS" id="PR01021">
    <property type="entry name" value="OMPADOMAIN"/>
</dbReference>
<dbReference type="OrthoDB" id="1149075at2"/>
<dbReference type="Proteomes" id="UP000308891">
    <property type="component" value="Unassembled WGS sequence"/>
</dbReference>
<keyword evidence="2 4" id="KW-0472">Membrane</keyword>
<evidence type="ECO:0000313" key="8">
    <source>
        <dbReference type="Proteomes" id="UP000308891"/>
    </source>
</evidence>
<keyword evidence="3" id="KW-0998">Cell outer membrane</keyword>
<organism evidence="7 8">
    <name type="scientific">Crenobacter intestini</name>
    <dbReference type="NCBI Taxonomy" id="2563443"/>
    <lineage>
        <taxon>Bacteria</taxon>
        <taxon>Pseudomonadati</taxon>
        <taxon>Pseudomonadota</taxon>
        <taxon>Betaproteobacteria</taxon>
        <taxon>Neisseriales</taxon>
        <taxon>Neisseriaceae</taxon>
        <taxon>Crenobacter</taxon>
    </lineage>
</organism>
<gene>
    <name evidence="7" type="ORF">E5K04_13325</name>
</gene>
<dbReference type="Gene3D" id="3.30.1330.60">
    <property type="entry name" value="OmpA-like domain"/>
    <property type="match status" value="1"/>
</dbReference>
<feature type="domain" description="OmpA-like" evidence="6">
    <location>
        <begin position="77"/>
        <end position="207"/>
    </location>
</feature>
<dbReference type="InterPro" id="IPR006665">
    <property type="entry name" value="OmpA-like"/>
</dbReference>
<comment type="subcellular location">
    <subcellularLocation>
        <location evidence="1">Cell outer membrane</location>
    </subcellularLocation>
</comment>
<dbReference type="GO" id="GO:0009279">
    <property type="term" value="C:cell outer membrane"/>
    <property type="evidence" value="ECO:0007669"/>
    <property type="project" value="UniProtKB-SubCell"/>
</dbReference>
<proteinExistence type="predicted"/>
<dbReference type="InterPro" id="IPR036737">
    <property type="entry name" value="OmpA-like_sf"/>
</dbReference>
<dbReference type="InterPro" id="IPR006690">
    <property type="entry name" value="OMPA-like_CS"/>
</dbReference>
<evidence type="ECO:0000256" key="3">
    <source>
        <dbReference type="ARBA" id="ARBA00023237"/>
    </source>
</evidence>
<evidence type="ECO:0000256" key="2">
    <source>
        <dbReference type="ARBA" id="ARBA00023136"/>
    </source>
</evidence>
<evidence type="ECO:0000313" key="7">
    <source>
        <dbReference type="EMBL" id="TIC79718.1"/>
    </source>
</evidence>
<dbReference type="AlphaFoldDB" id="A0A4T0UM55"/>
<dbReference type="Pfam" id="PF00691">
    <property type="entry name" value="OmpA"/>
    <property type="match status" value="1"/>
</dbReference>
<dbReference type="CDD" id="cd07185">
    <property type="entry name" value="OmpA_C-like"/>
    <property type="match status" value="1"/>
</dbReference>